<protein>
    <submittedName>
        <fullName evidence="6">ABC transporter ATP-binding protein</fullName>
    </submittedName>
</protein>
<dbReference type="Pfam" id="PF00005">
    <property type="entry name" value="ABC_tran"/>
    <property type="match status" value="1"/>
</dbReference>
<keyword evidence="4 6" id="KW-0067">ATP-binding</keyword>
<dbReference type="AlphaFoldDB" id="A0A831WFM0"/>
<organism evidence="6">
    <name type="scientific">Thiolapillus brandeum</name>
    <dbReference type="NCBI Taxonomy" id="1076588"/>
    <lineage>
        <taxon>Bacteria</taxon>
        <taxon>Pseudomonadati</taxon>
        <taxon>Pseudomonadota</taxon>
        <taxon>Gammaproteobacteria</taxon>
        <taxon>Chromatiales</taxon>
        <taxon>Sedimenticolaceae</taxon>
        <taxon>Thiolapillus</taxon>
    </lineage>
</organism>
<evidence type="ECO:0000256" key="3">
    <source>
        <dbReference type="ARBA" id="ARBA00022741"/>
    </source>
</evidence>
<evidence type="ECO:0000259" key="5">
    <source>
        <dbReference type="Pfam" id="PF00005"/>
    </source>
</evidence>
<dbReference type="InterPro" id="IPR027417">
    <property type="entry name" value="P-loop_NTPase"/>
</dbReference>
<dbReference type="SUPFAM" id="SSF52540">
    <property type="entry name" value="P-loop containing nucleoside triphosphate hydrolases"/>
    <property type="match status" value="1"/>
</dbReference>
<dbReference type="Gene3D" id="3.40.50.300">
    <property type="entry name" value="P-loop containing nucleotide triphosphate hydrolases"/>
    <property type="match status" value="1"/>
</dbReference>
<keyword evidence="2" id="KW-0813">Transport</keyword>
<dbReference type="InterPro" id="IPR017871">
    <property type="entry name" value="ABC_transporter-like_CS"/>
</dbReference>
<comment type="similarity">
    <text evidence="1">Belongs to the ABC transporter superfamily.</text>
</comment>
<keyword evidence="3" id="KW-0547">Nucleotide-binding</keyword>
<evidence type="ECO:0000313" key="6">
    <source>
        <dbReference type="EMBL" id="HEC06681.1"/>
    </source>
</evidence>
<dbReference type="PANTHER" id="PTHR43335">
    <property type="entry name" value="ABC TRANSPORTER, ATP-BINDING PROTEIN"/>
    <property type="match status" value="1"/>
</dbReference>
<dbReference type="Proteomes" id="UP000886339">
    <property type="component" value="Unassembled WGS sequence"/>
</dbReference>
<dbReference type="GO" id="GO:0016887">
    <property type="term" value="F:ATP hydrolysis activity"/>
    <property type="evidence" value="ECO:0007669"/>
    <property type="project" value="InterPro"/>
</dbReference>
<evidence type="ECO:0000256" key="1">
    <source>
        <dbReference type="ARBA" id="ARBA00005417"/>
    </source>
</evidence>
<evidence type="ECO:0000256" key="4">
    <source>
        <dbReference type="ARBA" id="ARBA00022840"/>
    </source>
</evidence>
<sequence>MENLLLHADNLGRKDQGKTRLAGFHLDLHPGEVVGLLPEIPPLYGSLSVDENLDFAARLRGMKGAELTSARNAVKQRLDLRALGRRLCSRLSKGMAQRVAIAQALIHGPEILILDEPTAGLDPAQAQSLRDLIRQLGESCGILLASHILADMEQLCQRVVILNEGRQVAEQQLAGSNLVRIQLGSPPQDVTELEKLDGVATVQPQNDGWYQLALNGPVAALSERLTAHGWRLQALIPARYNLQSLLADAISREAGGQP</sequence>
<dbReference type="InterPro" id="IPR003439">
    <property type="entry name" value="ABC_transporter-like_ATP-bd"/>
</dbReference>
<evidence type="ECO:0000256" key="2">
    <source>
        <dbReference type="ARBA" id="ARBA00022448"/>
    </source>
</evidence>
<name>A0A831WFM0_9GAMM</name>
<gene>
    <name evidence="6" type="ORF">ENJ12_07505</name>
</gene>
<reference evidence="6" key="1">
    <citation type="journal article" date="2020" name="mSystems">
        <title>Genome- and Community-Level Interaction Insights into Carbon Utilization and Element Cycling Functions of Hydrothermarchaeota in Hydrothermal Sediment.</title>
        <authorList>
            <person name="Zhou Z."/>
            <person name="Liu Y."/>
            <person name="Xu W."/>
            <person name="Pan J."/>
            <person name="Luo Z.H."/>
            <person name="Li M."/>
        </authorList>
    </citation>
    <scope>NUCLEOTIDE SEQUENCE [LARGE SCALE GENOMIC DNA]</scope>
    <source>
        <strain evidence="6">HyVt-458</strain>
    </source>
</reference>
<dbReference type="PANTHER" id="PTHR43335:SF4">
    <property type="entry name" value="ABC TRANSPORTER, ATP-BINDING PROTEIN"/>
    <property type="match status" value="1"/>
</dbReference>
<proteinExistence type="inferred from homology"/>
<dbReference type="PROSITE" id="PS00211">
    <property type="entry name" value="ABC_TRANSPORTER_1"/>
    <property type="match status" value="1"/>
</dbReference>
<accession>A0A831WFM0</accession>
<dbReference type="GO" id="GO:0005524">
    <property type="term" value="F:ATP binding"/>
    <property type="evidence" value="ECO:0007669"/>
    <property type="project" value="UniProtKB-KW"/>
</dbReference>
<comment type="caution">
    <text evidence="6">The sequence shown here is derived from an EMBL/GenBank/DDBJ whole genome shotgun (WGS) entry which is preliminary data.</text>
</comment>
<dbReference type="EMBL" id="DRLF01000263">
    <property type="protein sequence ID" value="HEC06681.1"/>
    <property type="molecule type" value="Genomic_DNA"/>
</dbReference>
<feature type="domain" description="ABC transporter" evidence="5">
    <location>
        <begin position="16"/>
        <end position="119"/>
    </location>
</feature>